<feature type="compositionally biased region" description="Low complexity" evidence="1">
    <location>
        <begin position="327"/>
        <end position="341"/>
    </location>
</feature>
<dbReference type="AlphaFoldDB" id="A0A9J6DMS4"/>
<sequence>MAVHLRKFVERGNTSAPNSVSAFLAEIGRPYFSAPIDDSDDIPGYGNATSRCSRWGRPFPGGDAAYQDSLRKNVIAATAKAALWQHVISKKNKVRPPKLLEDSYKAIFRIRGGFNACRFSHFQLSKLLSTAVGLPVTGKLRQDIVTINPTTNTVTLSMESYVHLTKYLPIKSLMVNNQEHEVSSTAFQTLRRAKAISTSTVYALEKLSTEKIFYLCFCVLRYKPKTPLPKVDKTPLSPKPKPPPPTKKQGPPPKKQKNWPSLSAASSSNKSSPPQIQEENRALRKQIHDLKTASLSTNVPLCTTVPAPERVVDSPATPSHPANDDQTTTIDTTLPPTTGTSTKRESSDYARDAWEGYDKLSRKMAAYIRNSNNHFEYLEKRMNSVEAK</sequence>
<feature type="compositionally biased region" description="Low complexity" evidence="1">
    <location>
        <begin position="258"/>
        <end position="273"/>
    </location>
</feature>
<name>A0A9J6DMS4_RHIMP</name>
<evidence type="ECO:0000256" key="1">
    <source>
        <dbReference type="SAM" id="MobiDB-lite"/>
    </source>
</evidence>
<feature type="region of interest" description="Disordered" evidence="1">
    <location>
        <begin position="228"/>
        <end position="279"/>
    </location>
</feature>
<evidence type="ECO:0000313" key="3">
    <source>
        <dbReference type="Proteomes" id="UP000821866"/>
    </source>
</evidence>
<organism evidence="2 3">
    <name type="scientific">Rhipicephalus microplus</name>
    <name type="common">Cattle tick</name>
    <name type="synonym">Boophilus microplus</name>
    <dbReference type="NCBI Taxonomy" id="6941"/>
    <lineage>
        <taxon>Eukaryota</taxon>
        <taxon>Metazoa</taxon>
        <taxon>Ecdysozoa</taxon>
        <taxon>Arthropoda</taxon>
        <taxon>Chelicerata</taxon>
        <taxon>Arachnida</taxon>
        <taxon>Acari</taxon>
        <taxon>Parasitiformes</taxon>
        <taxon>Ixodida</taxon>
        <taxon>Ixodoidea</taxon>
        <taxon>Ixodidae</taxon>
        <taxon>Rhipicephalinae</taxon>
        <taxon>Rhipicephalus</taxon>
        <taxon>Boophilus</taxon>
    </lineage>
</organism>
<gene>
    <name evidence="2" type="ORF">HPB51_011252</name>
</gene>
<evidence type="ECO:0000313" key="2">
    <source>
        <dbReference type="EMBL" id="KAH8023138.1"/>
    </source>
</evidence>
<feature type="compositionally biased region" description="Pro residues" evidence="1">
    <location>
        <begin position="237"/>
        <end position="253"/>
    </location>
</feature>
<keyword evidence="3" id="KW-1185">Reference proteome</keyword>
<protein>
    <submittedName>
        <fullName evidence="2">Uncharacterized protein</fullName>
    </submittedName>
</protein>
<accession>A0A9J6DMS4</accession>
<dbReference type="EMBL" id="JABSTU010000008">
    <property type="protein sequence ID" value="KAH8023138.1"/>
    <property type="molecule type" value="Genomic_DNA"/>
</dbReference>
<reference evidence="2" key="1">
    <citation type="journal article" date="2020" name="Cell">
        <title>Large-Scale Comparative Analyses of Tick Genomes Elucidate Their Genetic Diversity and Vector Capacities.</title>
        <authorList>
            <consortium name="Tick Genome and Microbiome Consortium (TIGMIC)"/>
            <person name="Jia N."/>
            <person name="Wang J."/>
            <person name="Shi W."/>
            <person name="Du L."/>
            <person name="Sun Y."/>
            <person name="Zhan W."/>
            <person name="Jiang J.F."/>
            <person name="Wang Q."/>
            <person name="Zhang B."/>
            <person name="Ji P."/>
            <person name="Bell-Sakyi L."/>
            <person name="Cui X.M."/>
            <person name="Yuan T.T."/>
            <person name="Jiang B.G."/>
            <person name="Yang W.F."/>
            <person name="Lam T.T."/>
            <person name="Chang Q.C."/>
            <person name="Ding S.J."/>
            <person name="Wang X.J."/>
            <person name="Zhu J.G."/>
            <person name="Ruan X.D."/>
            <person name="Zhao L."/>
            <person name="Wei J.T."/>
            <person name="Ye R.Z."/>
            <person name="Que T.C."/>
            <person name="Du C.H."/>
            <person name="Zhou Y.H."/>
            <person name="Cheng J.X."/>
            <person name="Dai P.F."/>
            <person name="Guo W.B."/>
            <person name="Han X.H."/>
            <person name="Huang E.J."/>
            <person name="Li L.F."/>
            <person name="Wei W."/>
            <person name="Gao Y.C."/>
            <person name="Liu J.Z."/>
            <person name="Shao H.Z."/>
            <person name="Wang X."/>
            <person name="Wang C.C."/>
            <person name="Yang T.C."/>
            <person name="Huo Q.B."/>
            <person name="Li W."/>
            <person name="Chen H.Y."/>
            <person name="Chen S.E."/>
            <person name="Zhou L.G."/>
            <person name="Ni X.B."/>
            <person name="Tian J.H."/>
            <person name="Sheng Y."/>
            <person name="Liu T."/>
            <person name="Pan Y.S."/>
            <person name="Xia L.Y."/>
            <person name="Li J."/>
            <person name="Zhao F."/>
            <person name="Cao W.C."/>
        </authorList>
    </citation>
    <scope>NUCLEOTIDE SEQUENCE</scope>
    <source>
        <strain evidence="2">Rmic-2018</strain>
    </source>
</reference>
<feature type="region of interest" description="Disordered" evidence="1">
    <location>
        <begin position="309"/>
        <end position="350"/>
    </location>
</feature>
<proteinExistence type="predicted"/>
<comment type="caution">
    <text evidence="2">The sequence shown here is derived from an EMBL/GenBank/DDBJ whole genome shotgun (WGS) entry which is preliminary data.</text>
</comment>
<dbReference type="Proteomes" id="UP000821866">
    <property type="component" value="Chromosome 6"/>
</dbReference>
<reference evidence="2" key="2">
    <citation type="submission" date="2021-09" db="EMBL/GenBank/DDBJ databases">
        <authorList>
            <person name="Jia N."/>
            <person name="Wang J."/>
            <person name="Shi W."/>
            <person name="Du L."/>
            <person name="Sun Y."/>
            <person name="Zhan W."/>
            <person name="Jiang J."/>
            <person name="Wang Q."/>
            <person name="Zhang B."/>
            <person name="Ji P."/>
            <person name="Sakyi L.B."/>
            <person name="Cui X."/>
            <person name="Yuan T."/>
            <person name="Jiang B."/>
            <person name="Yang W."/>
            <person name="Lam T.T.-Y."/>
            <person name="Chang Q."/>
            <person name="Ding S."/>
            <person name="Wang X."/>
            <person name="Zhu J."/>
            <person name="Ruan X."/>
            <person name="Zhao L."/>
            <person name="Wei J."/>
            <person name="Que T."/>
            <person name="Du C."/>
            <person name="Cheng J."/>
            <person name="Dai P."/>
            <person name="Han X."/>
            <person name="Huang E."/>
            <person name="Gao Y."/>
            <person name="Liu J."/>
            <person name="Shao H."/>
            <person name="Ye R."/>
            <person name="Li L."/>
            <person name="Wei W."/>
            <person name="Wang X."/>
            <person name="Wang C."/>
            <person name="Huo Q."/>
            <person name="Li W."/>
            <person name="Guo W."/>
            <person name="Chen H."/>
            <person name="Chen S."/>
            <person name="Zhou L."/>
            <person name="Zhou L."/>
            <person name="Ni X."/>
            <person name="Tian J."/>
            <person name="Zhou Y."/>
            <person name="Sheng Y."/>
            <person name="Liu T."/>
            <person name="Pan Y."/>
            <person name="Xia L."/>
            <person name="Li J."/>
            <person name="Zhao F."/>
            <person name="Cao W."/>
        </authorList>
    </citation>
    <scope>NUCLEOTIDE SEQUENCE</scope>
    <source>
        <strain evidence="2">Rmic-2018</strain>
        <tissue evidence="2">Larvae</tissue>
    </source>
</reference>